<dbReference type="Gene3D" id="2.40.20.10">
    <property type="entry name" value="Plasminogen Kringle 4"/>
    <property type="match status" value="1"/>
</dbReference>
<evidence type="ECO:0000256" key="3">
    <source>
        <dbReference type="PROSITE-ProRule" id="PRU00121"/>
    </source>
</evidence>
<comment type="caution">
    <text evidence="6">The sequence shown here is derived from an EMBL/GenBank/DDBJ whole genome shotgun (WGS) entry which is preliminary data.</text>
</comment>
<keyword evidence="4" id="KW-0732">Signal</keyword>
<keyword evidence="2" id="KW-1015">Disulfide bond</keyword>
<evidence type="ECO:0000313" key="6">
    <source>
        <dbReference type="EMBL" id="CAF1177383.1"/>
    </source>
</evidence>
<organism evidence="6 8">
    <name type="scientific">Adineta steineri</name>
    <dbReference type="NCBI Taxonomy" id="433720"/>
    <lineage>
        <taxon>Eukaryota</taxon>
        <taxon>Metazoa</taxon>
        <taxon>Spiralia</taxon>
        <taxon>Gnathifera</taxon>
        <taxon>Rotifera</taxon>
        <taxon>Eurotatoria</taxon>
        <taxon>Bdelloidea</taxon>
        <taxon>Adinetida</taxon>
        <taxon>Adinetidae</taxon>
        <taxon>Adineta</taxon>
    </lineage>
</organism>
<gene>
    <name evidence="7" type="ORF">OKA104_LOCUS26157</name>
    <name evidence="6" type="ORF">VCS650_LOCUS24283</name>
</gene>
<dbReference type="InterPro" id="IPR018056">
    <property type="entry name" value="Kringle_CS"/>
</dbReference>
<dbReference type="AlphaFoldDB" id="A0A814UPE5"/>
<evidence type="ECO:0000256" key="1">
    <source>
        <dbReference type="ARBA" id="ARBA00022572"/>
    </source>
</evidence>
<dbReference type="Proteomes" id="UP000663881">
    <property type="component" value="Unassembled WGS sequence"/>
</dbReference>
<dbReference type="Proteomes" id="UP000663891">
    <property type="component" value="Unassembled WGS sequence"/>
</dbReference>
<dbReference type="OrthoDB" id="272018at2759"/>
<dbReference type="SUPFAM" id="SSF57440">
    <property type="entry name" value="Kringle-like"/>
    <property type="match status" value="1"/>
</dbReference>
<dbReference type="EMBL" id="CAJNON010000296">
    <property type="protein sequence ID" value="CAF1177383.1"/>
    <property type="molecule type" value="Genomic_DNA"/>
</dbReference>
<sequence length="192" mass="22170">MFLHVFTIIAIIGNLSSKSIITKNISDCSITQNGILHYYGKHSFTKFQDECLPWSDMKIDYPEVINKANFFNDGSIKAAKNYCRNPNMNVNGPWCFIQNEDAITMEQCEVCQSLVLRSTIPPTHIEFINDVTVANVTRISFQDVYDELTRYSIYIREKVAQIVERLGGKFRQLQSGALKYYNIKIKPFFKKT</sequence>
<evidence type="ECO:0000256" key="2">
    <source>
        <dbReference type="ARBA" id="ARBA00023157"/>
    </source>
</evidence>
<feature type="signal peptide" evidence="4">
    <location>
        <begin position="1"/>
        <end position="17"/>
    </location>
</feature>
<dbReference type="Pfam" id="PF00051">
    <property type="entry name" value="Kringle"/>
    <property type="match status" value="1"/>
</dbReference>
<evidence type="ECO:0000256" key="4">
    <source>
        <dbReference type="SAM" id="SignalP"/>
    </source>
</evidence>
<keyword evidence="1 3" id="KW-0420">Kringle</keyword>
<proteinExistence type="predicted"/>
<evidence type="ECO:0000313" key="8">
    <source>
        <dbReference type="Proteomes" id="UP000663891"/>
    </source>
</evidence>
<name>A0A814UPE5_9BILA</name>
<comment type="caution">
    <text evidence="3">Lacks conserved residue(s) required for the propagation of feature annotation.</text>
</comment>
<dbReference type="SMART" id="SM00130">
    <property type="entry name" value="KR"/>
    <property type="match status" value="1"/>
</dbReference>
<feature type="chain" id="PRO_5035685659" description="Kringle domain-containing protein" evidence="4">
    <location>
        <begin position="18"/>
        <end position="192"/>
    </location>
</feature>
<dbReference type="InterPro" id="IPR000001">
    <property type="entry name" value="Kringle"/>
</dbReference>
<dbReference type="InterPro" id="IPR013806">
    <property type="entry name" value="Kringle-like"/>
</dbReference>
<dbReference type="EMBL" id="CAJOAY010002267">
    <property type="protein sequence ID" value="CAF3936999.1"/>
    <property type="molecule type" value="Genomic_DNA"/>
</dbReference>
<dbReference type="InterPro" id="IPR038178">
    <property type="entry name" value="Kringle_sf"/>
</dbReference>
<feature type="domain" description="Kringle" evidence="5">
    <location>
        <begin position="38"/>
        <end position="113"/>
    </location>
</feature>
<evidence type="ECO:0000313" key="7">
    <source>
        <dbReference type="EMBL" id="CAF3936999.1"/>
    </source>
</evidence>
<accession>A0A814UPE5</accession>
<reference evidence="6" key="1">
    <citation type="submission" date="2021-02" db="EMBL/GenBank/DDBJ databases">
        <authorList>
            <person name="Nowell W R."/>
        </authorList>
    </citation>
    <scope>NUCLEOTIDE SEQUENCE</scope>
</reference>
<dbReference type="PROSITE" id="PS00021">
    <property type="entry name" value="KRINGLE_1"/>
    <property type="match status" value="1"/>
</dbReference>
<evidence type="ECO:0000259" key="5">
    <source>
        <dbReference type="PROSITE" id="PS50070"/>
    </source>
</evidence>
<protein>
    <recommendedName>
        <fullName evidence="5">Kringle domain-containing protein</fullName>
    </recommendedName>
</protein>
<dbReference type="PROSITE" id="PS50070">
    <property type="entry name" value="KRINGLE_2"/>
    <property type="match status" value="1"/>
</dbReference>